<comment type="caution">
    <text evidence="3">The sequence shown here is derived from an EMBL/GenBank/DDBJ whole genome shotgun (WGS) entry which is preliminary data.</text>
</comment>
<dbReference type="CTD" id="78774765"/>
<proteinExistence type="predicted"/>
<feature type="signal peptide" evidence="2">
    <location>
        <begin position="1"/>
        <end position="22"/>
    </location>
</feature>
<feature type="region of interest" description="Disordered" evidence="1">
    <location>
        <begin position="29"/>
        <end position="52"/>
    </location>
</feature>
<gene>
    <name evidence="3" type="ORF">GCK72_008820</name>
</gene>
<evidence type="ECO:0000256" key="1">
    <source>
        <dbReference type="SAM" id="MobiDB-lite"/>
    </source>
</evidence>
<protein>
    <submittedName>
        <fullName evidence="3">Uncharacterized protein</fullName>
    </submittedName>
</protein>
<feature type="chain" id="PRO_5025347981" evidence="2">
    <location>
        <begin position="23"/>
        <end position="74"/>
    </location>
</feature>
<accession>A0A6A5H0M9</accession>
<name>A0A6A5H0M9_CAERE</name>
<dbReference type="EMBL" id="WUAV01000003">
    <property type="protein sequence ID" value="KAF1760571.1"/>
    <property type="molecule type" value="Genomic_DNA"/>
</dbReference>
<organism evidence="3 4">
    <name type="scientific">Caenorhabditis remanei</name>
    <name type="common">Caenorhabditis vulgaris</name>
    <dbReference type="NCBI Taxonomy" id="31234"/>
    <lineage>
        <taxon>Eukaryota</taxon>
        <taxon>Metazoa</taxon>
        <taxon>Ecdysozoa</taxon>
        <taxon>Nematoda</taxon>
        <taxon>Chromadorea</taxon>
        <taxon>Rhabditida</taxon>
        <taxon>Rhabditina</taxon>
        <taxon>Rhabditomorpha</taxon>
        <taxon>Rhabditoidea</taxon>
        <taxon>Rhabditidae</taxon>
        <taxon>Peloderinae</taxon>
        <taxon>Caenorhabditis</taxon>
    </lineage>
</organism>
<evidence type="ECO:0000313" key="3">
    <source>
        <dbReference type="EMBL" id="KAF1760571.1"/>
    </source>
</evidence>
<keyword evidence="2" id="KW-0732">Signal</keyword>
<dbReference type="RefSeq" id="XP_053586641.1">
    <property type="nucleotide sequence ID" value="XM_053727064.1"/>
</dbReference>
<sequence>MFSSKFLVLIVIAFLAVGVVEGLEARNWPMSSQPSAEPSEGPGAINKAGHRGRRVHREAVESRICILPYVCIPI</sequence>
<evidence type="ECO:0000256" key="2">
    <source>
        <dbReference type="SAM" id="SignalP"/>
    </source>
</evidence>
<evidence type="ECO:0000313" key="4">
    <source>
        <dbReference type="Proteomes" id="UP000483820"/>
    </source>
</evidence>
<dbReference type="GeneID" id="78774765"/>
<dbReference type="AlphaFoldDB" id="A0A6A5H0M9"/>
<dbReference type="KEGG" id="crq:GCK72_008820"/>
<dbReference type="Proteomes" id="UP000483820">
    <property type="component" value="Chromosome III"/>
</dbReference>
<reference evidence="3 4" key="1">
    <citation type="submission" date="2019-12" db="EMBL/GenBank/DDBJ databases">
        <title>Chromosome-level assembly of the Caenorhabditis remanei genome.</title>
        <authorList>
            <person name="Teterina A.A."/>
            <person name="Willis J.H."/>
            <person name="Phillips P.C."/>
        </authorList>
    </citation>
    <scope>NUCLEOTIDE SEQUENCE [LARGE SCALE GENOMIC DNA]</scope>
    <source>
        <strain evidence="3 4">PX506</strain>
        <tissue evidence="3">Whole organism</tissue>
    </source>
</reference>